<sequence>MTEKSVQCSELGDVHLAQVHLQQKSIGGSEASVQMGVAFLTPSCYRTTDRMDNILEYQPNLMIEPRTT</sequence>
<reference evidence="1" key="1">
    <citation type="submission" date="2021-02" db="EMBL/GenBank/DDBJ databases">
        <authorList>
            <person name="Nowell W R."/>
        </authorList>
    </citation>
    <scope>NUCLEOTIDE SEQUENCE</scope>
</reference>
<protein>
    <submittedName>
        <fullName evidence="1">Uncharacterized protein</fullName>
    </submittedName>
</protein>
<evidence type="ECO:0000313" key="1">
    <source>
        <dbReference type="EMBL" id="CAF4937889.1"/>
    </source>
</evidence>
<accession>A0A821X775</accession>
<feature type="non-terminal residue" evidence="1">
    <location>
        <position position="1"/>
    </location>
</feature>
<evidence type="ECO:0000313" key="2">
    <source>
        <dbReference type="Proteomes" id="UP000663838"/>
    </source>
</evidence>
<organism evidence="1 2">
    <name type="scientific">Rotaria socialis</name>
    <dbReference type="NCBI Taxonomy" id="392032"/>
    <lineage>
        <taxon>Eukaryota</taxon>
        <taxon>Metazoa</taxon>
        <taxon>Spiralia</taxon>
        <taxon>Gnathifera</taxon>
        <taxon>Rotifera</taxon>
        <taxon>Eurotatoria</taxon>
        <taxon>Bdelloidea</taxon>
        <taxon>Philodinida</taxon>
        <taxon>Philodinidae</taxon>
        <taxon>Rotaria</taxon>
    </lineage>
</organism>
<gene>
    <name evidence="1" type="ORF">TOA249_LOCUS33173</name>
</gene>
<comment type="caution">
    <text evidence="1">The sequence shown here is derived from an EMBL/GenBank/DDBJ whole genome shotgun (WGS) entry which is preliminary data.</text>
</comment>
<proteinExistence type="predicted"/>
<name>A0A821X775_9BILA</name>
<dbReference type="AlphaFoldDB" id="A0A821X775"/>
<dbReference type="Proteomes" id="UP000663838">
    <property type="component" value="Unassembled WGS sequence"/>
</dbReference>
<dbReference type="EMBL" id="CAJOBS010009813">
    <property type="protein sequence ID" value="CAF4937889.1"/>
    <property type="molecule type" value="Genomic_DNA"/>
</dbReference>